<protein>
    <submittedName>
        <fullName evidence="1">Uncharacterized protein</fullName>
    </submittedName>
</protein>
<dbReference type="EMBL" id="LAZR01000403">
    <property type="protein sequence ID" value="KKN70382.1"/>
    <property type="molecule type" value="Genomic_DNA"/>
</dbReference>
<feature type="non-terminal residue" evidence="1">
    <location>
        <position position="209"/>
    </location>
</feature>
<dbReference type="AlphaFoldDB" id="A0A0F9T688"/>
<reference evidence="1" key="1">
    <citation type="journal article" date="2015" name="Nature">
        <title>Complex archaea that bridge the gap between prokaryotes and eukaryotes.</title>
        <authorList>
            <person name="Spang A."/>
            <person name="Saw J.H."/>
            <person name="Jorgensen S.L."/>
            <person name="Zaremba-Niedzwiedzka K."/>
            <person name="Martijn J."/>
            <person name="Lind A.E."/>
            <person name="van Eijk R."/>
            <person name="Schleper C."/>
            <person name="Guy L."/>
            <person name="Ettema T.J."/>
        </authorList>
    </citation>
    <scope>NUCLEOTIDE SEQUENCE</scope>
</reference>
<name>A0A0F9T688_9ZZZZ</name>
<gene>
    <name evidence="1" type="ORF">LCGC14_0430770</name>
</gene>
<proteinExistence type="predicted"/>
<comment type="caution">
    <text evidence="1">The sequence shown here is derived from an EMBL/GenBank/DDBJ whole genome shotgun (WGS) entry which is preliminary data.</text>
</comment>
<sequence>MDAELRIKAQQTSDVSRVSESVERYVKGLRDGTLTTAAWIQCLILEGLGYAAFEGAFSTPAVGGGVAAVIDIDRPNFTLGVPNNTTILPFRIHGQGLTPLLATDADESEILFGVHVGTKITVAAATSVTPRNLATGLAQGSVCDAEITHSTNISTAPTVDMELARAIVVGDLNGTPANALWGRLDLLYEPKYVPLIKGPSTLLVYRGGT</sequence>
<evidence type="ECO:0000313" key="1">
    <source>
        <dbReference type="EMBL" id="KKN70382.1"/>
    </source>
</evidence>
<organism evidence="1">
    <name type="scientific">marine sediment metagenome</name>
    <dbReference type="NCBI Taxonomy" id="412755"/>
    <lineage>
        <taxon>unclassified sequences</taxon>
        <taxon>metagenomes</taxon>
        <taxon>ecological metagenomes</taxon>
    </lineage>
</organism>
<accession>A0A0F9T688</accession>